<dbReference type="Proteomes" id="UP000267585">
    <property type="component" value="Unassembled WGS sequence"/>
</dbReference>
<dbReference type="InterPro" id="IPR036691">
    <property type="entry name" value="Endo/exonu/phosph_ase_sf"/>
</dbReference>
<feature type="transmembrane region" description="Helical" evidence="9">
    <location>
        <begin position="68"/>
        <end position="86"/>
    </location>
</feature>
<accession>A0A430K339</accession>
<proteinExistence type="predicted"/>
<comment type="cofactor">
    <cofactor evidence="2">
        <name>Mg(2+)</name>
        <dbReference type="ChEBI" id="CHEBI:18420"/>
    </cofactor>
</comment>
<dbReference type="PANTHER" id="PTHR15822:SF4">
    <property type="entry name" value="TYROSYL-DNA PHOSPHODIESTERASE 2"/>
    <property type="match status" value="1"/>
</dbReference>
<keyword evidence="6" id="KW-0378">Hydrolase</keyword>
<keyword evidence="12" id="KW-1185">Reference proteome</keyword>
<keyword evidence="9" id="KW-0472">Membrane</keyword>
<keyword evidence="3" id="KW-0540">Nuclease</keyword>
<feature type="domain" description="Endonuclease/exonuclease/phosphatase" evidence="10">
    <location>
        <begin position="103"/>
        <end position="332"/>
    </location>
</feature>
<dbReference type="GO" id="GO:0004519">
    <property type="term" value="F:endonuclease activity"/>
    <property type="evidence" value="ECO:0007669"/>
    <property type="project" value="UniProtKB-KW"/>
</dbReference>
<dbReference type="SUPFAM" id="SSF56219">
    <property type="entry name" value="DNase I-like"/>
    <property type="match status" value="1"/>
</dbReference>
<evidence type="ECO:0000256" key="9">
    <source>
        <dbReference type="SAM" id="Phobius"/>
    </source>
</evidence>
<comment type="cofactor">
    <cofactor evidence="1">
        <name>Mn(2+)</name>
        <dbReference type="ChEBI" id="CHEBI:29035"/>
    </cofactor>
</comment>
<keyword evidence="4" id="KW-0479">Metal-binding</keyword>
<keyword evidence="8" id="KW-0234">DNA repair</keyword>
<dbReference type="PANTHER" id="PTHR15822">
    <property type="entry name" value="TRAF AND TNF RECEPTOR-ASSOCIATED PROTEIN"/>
    <property type="match status" value="1"/>
</dbReference>
<dbReference type="InterPro" id="IPR005135">
    <property type="entry name" value="Endo/exonuclease/phosphatase"/>
</dbReference>
<feature type="transmembrane region" description="Helical" evidence="9">
    <location>
        <begin position="37"/>
        <end position="61"/>
    </location>
</feature>
<name>A0A430K339_9FLAO</name>
<dbReference type="Gene3D" id="3.60.10.10">
    <property type="entry name" value="Endonuclease/exonuclease/phosphatase"/>
    <property type="match status" value="1"/>
</dbReference>
<evidence type="ECO:0000259" key="10">
    <source>
        <dbReference type="Pfam" id="PF03372"/>
    </source>
</evidence>
<evidence type="ECO:0000256" key="1">
    <source>
        <dbReference type="ARBA" id="ARBA00001936"/>
    </source>
</evidence>
<keyword evidence="7" id="KW-0460">Magnesium</keyword>
<sequence>MKGLNILDRFLFFLNAVLALLLLISCAVPQIPVAQFPYFSILSLMVPLLVLFNIAFLMYWVLKRKKQLWLSAVILFLGYTLLGTFFKFKLSEVPIQNGDLSIMTFNVRGFNKYEWIEDSSIGDQILDLIVSETPDILCIQEFSRIRHRQLKKTYDYIYTTDYKLARKKTIQAIYSKYPIVQGGSLDFPDSSNNALFADVVVDKDTLRVYNLHLESHKIIPSVERISGEPKMRLFKRLSKSFAKQGQQATIINSHRKASPYRTIVCGDFNNTQFSNVYKVIKGDMLDSFIEKGTGYGRTFNFKYYPVRIDFIMTDKTLEIVAHKNYDVKLSDHFPVMASVKLDSVLP</sequence>
<dbReference type="GO" id="GO:0046872">
    <property type="term" value="F:metal ion binding"/>
    <property type="evidence" value="ECO:0007669"/>
    <property type="project" value="UniProtKB-KW"/>
</dbReference>
<evidence type="ECO:0000256" key="5">
    <source>
        <dbReference type="ARBA" id="ARBA00022763"/>
    </source>
</evidence>
<keyword evidence="9" id="KW-0812">Transmembrane</keyword>
<dbReference type="InterPro" id="IPR051547">
    <property type="entry name" value="TDP2-like"/>
</dbReference>
<dbReference type="GO" id="GO:0016787">
    <property type="term" value="F:hydrolase activity"/>
    <property type="evidence" value="ECO:0007669"/>
    <property type="project" value="UniProtKB-KW"/>
</dbReference>
<evidence type="ECO:0000256" key="8">
    <source>
        <dbReference type="ARBA" id="ARBA00023204"/>
    </source>
</evidence>
<dbReference type="AlphaFoldDB" id="A0A430K339"/>
<gene>
    <name evidence="11" type="ORF">EHW67_10755</name>
</gene>
<organism evidence="11 12">
    <name type="scientific">Arenibacter aquaticus</name>
    <dbReference type="NCBI Taxonomy" id="2489054"/>
    <lineage>
        <taxon>Bacteria</taxon>
        <taxon>Pseudomonadati</taxon>
        <taxon>Bacteroidota</taxon>
        <taxon>Flavobacteriia</taxon>
        <taxon>Flavobacteriales</taxon>
        <taxon>Flavobacteriaceae</taxon>
        <taxon>Arenibacter</taxon>
    </lineage>
</organism>
<comment type="caution">
    <text evidence="11">The sequence shown here is derived from an EMBL/GenBank/DDBJ whole genome shotgun (WGS) entry which is preliminary data.</text>
</comment>
<protein>
    <submittedName>
        <fullName evidence="11">Endonuclease</fullName>
    </submittedName>
</protein>
<dbReference type="EMBL" id="RQPJ01000005">
    <property type="protein sequence ID" value="RTE53486.1"/>
    <property type="molecule type" value="Genomic_DNA"/>
</dbReference>
<reference evidence="11 12" key="1">
    <citation type="submission" date="2018-11" db="EMBL/GenBank/DDBJ databases">
        <title>Arenibacter aquaticus sp.nov., a marine bacterium isolated from surface seawater in the South China Sea.</title>
        <authorList>
            <person name="Guo J."/>
            <person name="Sun J."/>
        </authorList>
    </citation>
    <scope>NUCLEOTIDE SEQUENCE [LARGE SCALE GENOMIC DNA]</scope>
    <source>
        <strain evidence="11 12">GUO666</strain>
    </source>
</reference>
<dbReference type="GO" id="GO:0006281">
    <property type="term" value="P:DNA repair"/>
    <property type="evidence" value="ECO:0007669"/>
    <property type="project" value="UniProtKB-KW"/>
</dbReference>
<evidence type="ECO:0000313" key="12">
    <source>
        <dbReference type="Proteomes" id="UP000267585"/>
    </source>
</evidence>
<evidence type="ECO:0000256" key="2">
    <source>
        <dbReference type="ARBA" id="ARBA00001946"/>
    </source>
</evidence>
<keyword evidence="5" id="KW-0227">DNA damage</keyword>
<evidence type="ECO:0000256" key="3">
    <source>
        <dbReference type="ARBA" id="ARBA00022722"/>
    </source>
</evidence>
<dbReference type="Pfam" id="PF03372">
    <property type="entry name" value="Exo_endo_phos"/>
    <property type="match status" value="1"/>
</dbReference>
<dbReference type="PROSITE" id="PS51257">
    <property type="entry name" value="PROKAR_LIPOPROTEIN"/>
    <property type="match status" value="1"/>
</dbReference>
<evidence type="ECO:0000256" key="4">
    <source>
        <dbReference type="ARBA" id="ARBA00022723"/>
    </source>
</evidence>
<dbReference type="RefSeq" id="WP_126162381.1">
    <property type="nucleotide sequence ID" value="NZ_RQPJ01000005.1"/>
</dbReference>
<dbReference type="CDD" id="cd09084">
    <property type="entry name" value="EEP-2"/>
    <property type="match status" value="1"/>
</dbReference>
<evidence type="ECO:0000256" key="7">
    <source>
        <dbReference type="ARBA" id="ARBA00022842"/>
    </source>
</evidence>
<dbReference type="OrthoDB" id="635146at2"/>
<keyword evidence="9" id="KW-1133">Transmembrane helix</keyword>
<evidence type="ECO:0000256" key="6">
    <source>
        <dbReference type="ARBA" id="ARBA00022801"/>
    </source>
</evidence>
<keyword evidence="11" id="KW-0255">Endonuclease</keyword>
<evidence type="ECO:0000313" key="11">
    <source>
        <dbReference type="EMBL" id="RTE53486.1"/>
    </source>
</evidence>